<gene>
    <name evidence="1" type="ORF">GSOID_T00001767001</name>
</gene>
<evidence type="ECO:0000313" key="1">
    <source>
        <dbReference type="EMBL" id="CBY12398.1"/>
    </source>
</evidence>
<protein>
    <submittedName>
        <fullName evidence="1">Uncharacterized protein</fullName>
    </submittedName>
</protein>
<dbReference type="InParanoid" id="E4XRI2"/>
<evidence type="ECO:0000313" key="2">
    <source>
        <dbReference type="Proteomes" id="UP000001307"/>
    </source>
</evidence>
<reference evidence="1" key="1">
    <citation type="journal article" date="2010" name="Science">
        <title>Plasticity of animal genome architecture unmasked by rapid evolution of a pelagic tunicate.</title>
        <authorList>
            <person name="Denoeud F."/>
            <person name="Henriet S."/>
            <person name="Mungpakdee S."/>
            <person name="Aury J.M."/>
            <person name="Da Silva C."/>
            <person name="Brinkmann H."/>
            <person name="Mikhaleva J."/>
            <person name="Olsen L.C."/>
            <person name="Jubin C."/>
            <person name="Canestro C."/>
            <person name="Bouquet J.M."/>
            <person name="Danks G."/>
            <person name="Poulain J."/>
            <person name="Campsteijn C."/>
            <person name="Adamski M."/>
            <person name="Cross I."/>
            <person name="Yadetie F."/>
            <person name="Muffato M."/>
            <person name="Louis A."/>
            <person name="Butcher S."/>
            <person name="Tsagkogeorga G."/>
            <person name="Konrad A."/>
            <person name="Singh S."/>
            <person name="Jensen M.F."/>
            <person name="Cong E.H."/>
            <person name="Eikeseth-Otteraa H."/>
            <person name="Noel B."/>
            <person name="Anthouard V."/>
            <person name="Porcel B.M."/>
            <person name="Kachouri-Lafond R."/>
            <person name="Nishino A."/>
            <person name="Ugolini M."/>
            <person name="Chourrout P."/>
            <person name="Nishida H."/>
            <person name="Aasland R."/>
            <person name="Huzurbazar S."/>
            <person name="Westhof E."/>
            <person name="Delsuc F."/>
            <person name="Lehrach H."/>
            <person name="Reinhardt R."/>
            <person name="Weissenbach J."/>
            <person name="Roy S.W."/>
            <person name="Artiguenave F."/>
            <person name="Postlethwait J.H."/>
            <person name="Manak J.R."/>
            <person name="Thompson E.M."/>
            <person name="Jaillon O."/>
            <person name="Du Pasquier L."/>
            <person name="Boudinot P."/>
            <person name="Liberles D.A."/>
            <person name="Volff J.N."/>
            <person name="Philippe H."/>
            <person name="Lenhard B."/>
            <person name="Roest Crollius H."/>
            <person name="Wincker P."/>
            <person name="Chourrout D."/>
        </authorList>
    </citation>
    <scope>NUCLEOTIDE SEQUENCE [LARGE SCALE GENOMIC DNA]</scope>
</reference>
<proteinExistence type="predicted"/>
<dbReference type="EMBL" id="FN653118">
    <property type="protein sequence ID" value="CBY12398.1"/>
    <property type="molecule type" value="Genomic_DNA"/>
</dbReference>
<dbReference type="Proteomes" id="UP000001307">
    <property type="component" value="Unassembled WGS sequence"/>
</dbReference>
<organism evidence="1">
    <name type="scientific">Oikopleura dioica</name>
    <name type="common">Tunicate</name>
    <dbReference type="NCBI Taxonomy" id="34765"/>
    <lineage>
        <taxon>Eukaryota</taxon>
        <taxon>Metazoa</taxon>
        <taxon>Chordata</taxon>
        <taxon>Tunicata</taxon>
        <taxon>Appendicularia</taxon>
        <taxon>Copelata</taxon>
        <taxon>Oikopleuridae</taxon>
        <taxon>Oikopleura</taxon>
    </lineage>
</organism>
<accession>E4XRI2</accession>
<dbReference type="AlphaFoldDB" id="E4XRI2"/>
<name>E4XRI2_OIKDI</name>
<keyword evidence="2" id="KW-1185">Reference proteome</keyword>
<sequence>MYQKREHASRAFDRRFLYDATSEKRHVTSEIANLSDRRISIGNANNMFRAQPGSIKNSFEEFAPISEVSARVMKKSCTQVECVSMLETVQHEKGYEWCSFAAEGRNYETHLFTALRVIPRSRFGGAS</sequence>